<protein>
    <submittedName>
        <fullName evidence="5">MarR family transcriptional regulator</fullName>
    </submittedName>
</protein>
<gene>
    <name evidence="5" type="ORF">LQV63_02760</name>
</gene>
<dbReference type="Pfam" id="PF01047">
    <property type="entry name" value="MarR"/>
    <property type="match status" value="1"/>
</dbReference>
<keyword evidence="3" id="KW-0804">Transcription</keyword>
<evidence type="ECO:0000259" key="4">
    <source>
        <dbReference type="PROSITE" id="PS50995"/>
    </source>
</evidence>
<accession>A0ABS8YAN2</accession>
<evidence type="ECO:0000313" key="5">
    <source>
        <dbReference type="EMBL" id="MCE5168239.1"/>
    </source>
</evidence>
<keyword evidence="1" id="KW-0805">Transcription regulation</keyword>
<dbReference type="Proteomes" id="UP001199916">
    <property type="component" value="Unassembled WGS sequence"/>
</dbReference>
<evidence type="ECO:0000256" key="1">
    <source>
        <dbReference type="ARBA" id="ARBA00023015"/>
    </source>
</evidence>
<name>A0ABS8YAN2_9BACL</name>
<comment type="caution">
    <text evidence="5">The sequence shown here is derived from an EMBL/GenBank/DDBJ whole genome shotgun (WGS) entry which is preliminary data.</text>
</comment>
<dbReference type="SUPFAM" id="SSF46785">
    <property type="entry name" value="Winged helix' DNA-binding domain"/>
    <property type="match status" value="1"/>
</dbReference>
<dbReference type="InterPro" id="IPR036390">
    <property type="entry name" value="WH_DNA-bd_sf"/>
</dbReference>
<dbReference type="InterPro" id="IPR036388">
    <property type="entry name" value="WH-like_DNA-bd_sf"/>
</dbReference>
<dbReference type="SMART" id="SM00347">
    <property type="entry name" value="HTH_MARR"/>
    <property type="match status" value="1"/>
</dbReference>
<evidence type="ECO:0000313" key="6">
    <source>
        <dbReference type="Proteomes" id="UP001199916"/>
    </source>
</evidence>
<dbReference type="RefSeq" id="WP_019419581.1">
    <property type="nucleotide sequence ID" value="NZ_JAJNBZ010000001.1"/>
</dbReference>
<dbReference type="PANTHER" id="PTHR42756">
    <property type="entry name" value="TRANSCRIPTIONAL REGULATOR, MARR"/>
    <property type="match status" value="1"/>
</dbReference>
<dbReference type="PRINTS" id="PR00598">
    <property type="entry name" value="HTHMARR"/>
</dbReference>
<sequence>MRKKIEKEHVGEQQLPRLGVAPYLELMGKTASKDTNQASAHMGLLLLWIGDNIQDMMDLNLSSFGITESKLDLLLLLILHQDKEGITPSSIAGRLGIRRASATALLDWLEKRNWIERKTNENNRRMVHVHITPEGRNLVDQILPTFWSTCDSFISDLEVEEQVVLKKILMKLNGSLERRLGVGR</sequence>
<dbReference type="PROSITE" id="PS50995">
    <property type="entry name" value="HTH_MARR_2"/>
    <property type="match status" value="1"/>
</dbReference>
<dbReference type="PANTHER" id="PTHR42756:SF1">
    <property type="entry name" value="TRANSCRIPTIONAL REPRESSOR OF EMRAB OPERON"/>
    <property type="match status" value="1"/>
</dbReference>
<evidence type="ECO:0000256" key="3">
    <source>
        <dbReference type="ARBA" id="ARBA00023163"/>
    </source>
</evidence>
<dbReference type="InterPro" id="IPR000835">
    <property type="entry name" value="HTH_MarR-typ"/>
</dbReference>
<dbReference type="Gene3D" id="1.10.10.10">
    <property type="entry name" value="Winged helix-like DNA-binding domain superfamily/Winged helix DNA-binding domain"/>
    <property type="match status" value="1"/>
</dbReference>
<keyword evidence="2" id="KW-0238">DNA-binding</keyword>
<organism evidence="5 6">
    <name type="scientific">Paenibacillus profundus</name>
    <dbReference type="NCBI Taxonomy" id="1173085"/>
    <lineage>
        <taxon>Bacteria</taxon>
        <taxon>Bacillati</taxon>
        <taxon>Bacillota</taxon>
        <taxon>Bacilli</taxon>
        <taxon>Bacillales</taxon>
        <taxon>Paenibacillaceae</taxon>
        <taxon>Paenibacillus</taxon>
    </lineage>
</organism>
<keyword evidence="6" id="KW-1185">Reference proteome</keyword>
<evidence type="ECO:0000256" key="2">
    <source>
        <dbReference type="ARBA" id="ARBA00023125"/>
    </source>
</evidence>
<reference evidence="5 6" key="1">
    <citation type="submission" date="2021-11" db="EMBL/GenBank/DDBJ databases">
        <title>Draft genome sequence of Paenibacillus profundus YoMME, a new Gram-positive bacteria with exoelectrogenic properties.</title>
        <authorList>
            <person name="Hubenova Y."/>
            <person name="Hubenova E."/>
            <person name="Manasiev Y."/>
            <person name="Peykov S."/>
            <person name="Mitov M."/>
        </authorList>
    </citation>
    <scope>NUCLEOTIDE SEQUENCE [LARGE SCALE GENOMIC DNA]</scope>
    <source>
        <strain evidence="5 6">YoMME</strain>
    </source>
</reference>
<feature type="domain" description="HTH marR-type" evidence="4">
    <location>
        <begin position="39"/>
        <end position="174"/>
    </location>
</feature>
<proteinExistence type="predicted"/>
<dbReference type="EMBL" id="JAJNBZ010000001">
    <property type="protein sequence ID" value="MCE5168239.1"/>
    <property type="molecule type" value="Genomic_DNA"/>
</dbReference>